<evidence type="ECO:0000256" key="1">
    <source>
        <dbReference type="PROSITE-ProRule" id="PRU00182"/>
    </source>
</evidence>
<dbReference type="AlphaFoldDB" id="A0A0U2WTJ0"/>
<reference evidence="2 3" key="1">
    <citation type="submission" date="2015-11" db="EMBL/GenBank/DDBJ databases">
        <title>Complete Genome Sequence of Kocuria flava strain HO-9041.</title>
        <authorList>
            <person name="Zhou M."/>
            <person name="Dai J."/>
        </authorList>
    </citation>
    <scope>NUCLEOTIDE SEQUENCE [LARGE SCALE GENOMIC DNA]</scope>
    <source>
        <strain evidence="2 3">HO-9041</strain>
    </source>
</reference>
<dbReference type="OrthoDB" id="9811532at2"/>
<gene>
    <name evidence="2" type="ORF">AS188_08155</name>
</gene>
<dbReference type="EMBL" id="CP013254">
    <property type="protein sequence ID" value="ALU39732.1"/>
    <property type="molecule type" value="Genomic_DNA"/>
</dbReference>
<name>A0A0U2WTJ0_9MICC</name>
<dbReference type="KEGG" id="kfv:AS188_08155"/>
<dbReference type="Proteomes" id="UP000057181">
    <property type="component" value="Chromosome"/>
</dbReference>
<accession>A0A0U2WTJ0</accession>
<dbReference type="SUPFAM" id="SSF55174">
    <property type="entry name" value="Alpha-L RNA-binding motif"/>
    <property type="match status" value="1"/>
</dbReference>
<dbReference type="PROSITE" id="PS50889">
    <property type="entry name" value="S4"/>
    <property type="match status" value="1"/>
</dbReference>
<evidence type="ECO:0000313" key="3">
    <source>
        <dbReference type="Proteomes" id="UP000057181"/>
    </source>
</evidence>
<evidence type="ECO:0000313" key="2">
    <source>
        <dbReference type="EMBL" id="ALU39732.1"/>
    </source>
</evidence>
<proteinExistence type="predicted"/>
<sequence>MTTSQHPGPADDLPIRDGMIRLGQALKLANLAEDGAQARALVEDGQVRVNGEVETRRGRQLHPGDVVAAGGAAVRITAAD</sequence>
<keyword evidence="1" id="KW-0694">RNA-binding</keyword>
<dbReference type="Gene3D" id="3.10.290.10">
    <property type="entry name" value="RNA-binding S4 domain"/>
    <property type="match status" value="1"/>
</dbReference>
<protein>
    <submittedName>
        <fullName evidence="2">RNA-binding protein</fullName>
    </submittedName>
</protein>
<dbReference type="GO" id="GO:0003723">
    <property type="term" value="F:RNA binding"/>
    <property type="evidence" value="ECO:0007669"/>
    <property type="project" value="UniProtKB-KW"/>
</dbReference>
<dbReference type="CDD" id="cd00165">
    <property type="entry name" value="S4"/>
    <property type="match status" value="1"/>
</dbReference>
<dbReference type="STRING" id="446860.AS188_08155"/>
<organism evidence="2 3">
    <name type="scientific">Kocuria flava</name>
    <dbReference type="NCBI Taxonomy" id="446860"/>
    <lineage>
        <taxon>Bacteria</taxon>
        <taxon>Bacillati</taxon>
        <taxon>Actinomycetota</taxon>
        <taxon>Actinomycetes</taxon>
        <taxon>Micrococcales</taxon>
        <taxon>Micrococcaceae</taxon>
        <taxon>Kocuria</taxon>
    </lineage>
</organism>
<dbReference type="RefSeq" id="WP_058858441.1">
    <property type="nucleotide sequence ID" value="NZ_BJZR01000021.1"/>
</dbReference>
<dbReference type="Pfam" id="PF13275">
    <property type="entry name" value="S4_2"/>
    <property type="match status" value="1"/>
</dbReference>
<dbReference type="InterPro" id="IPR036986">
    <property type="entry name" value="S4_RNA-bd_sf"/>
</dbReference>